<dbReference type="NCBIfam" id="NF038065">
    <property type="entry name" value="Pr6Pr"/>
    <property type="match status" value="1"/>
</dbReference>
<reference evidence="2" key="1">
    <citation type="submission" date="2021-04" db="EMBL/GenBank/DDBJ databases">
        <title>Genome seq and assembly of Streptomyces sp. RG38.</title>
        <authorList>
            <person name="Chhetri G."/>
        </authorList>
    </citation>
    <scope>NUCLEOTIDE SEQUENCE</scope>
    <source>
        <strain evidence="2">RG38</strain>
    </source>
</reference>
<protein>
    <submittedName>
        <fullName evidence="2">Pr6Pr family membrane protein</fullName>
    </submittedName>
</protein>
<feature type="transmembrane region" description="Helical" evidence="1">
    <location>
        <begin position="41"/>
        <end position="60"/>
    </location>
</feature>
<evidence type="ECO:0000256" key="1">
    <source>
        <dbReference type="SAM" id="Phobius"/>
    </source>
</evidence>
<feature type="transmembrane region" description="Helical" evidence="1">
    <location>
        <begin position="177"/>
        <end position="198"/>
    </location>
</feature>
<dbReference type="InterPro" id="IPR049713">
    <property type="entry name" value="Pr6Pr-like"/>
</dbReference>
<gene>
    <name evidence="2" type="ORF">J5Y05_12780</name>
</gene>
<keyword evidence="1" id="KW-0812">Transmembrane</keyword>
<sequence length="262" mass="27843">MTAPIPRDMPDVPALPQPPALLPSPVPATAVVPPVRRRLAAAYRLLTALLALTGVTLGLLSADPAGRTLSQFVIQANLLLALIMLASAWRAWRARPPLPASVTGAALLYVAIAALVHHLLLANAASPFALPEAMATPTGEPAVASRILHTATPLAATVNWLLLTTPGRLHLRHIMTWLLYPLAYLGFSLARGELLLPGAQGRYLYPFLDVEHHGYRGVLGDALLIGLACYALAALVVATDHIRPDPARHLPVTGFRLRPPVG</sequence>
<keyword evidence="3" id="KW-1185">Reference proteome</keyword>
<comment type="caution">
    <text evidence="2">The sequence shown here is derived from an EMBL/GenBank/DDBJ whole genome shotgun (WGS) entry which is preliminary data.</text>
</comment>
<name>A0A940XMP5_9ACTN</name>
<keyword evidence="1" id="KW-1133">Transmembrane helix</keyword>
<organism evidence="2 3">
    <name type="scientific">Streptomyces tagetis</name>
    <dbReference type="NCBI Taxonomy" id="2820809"/>
    <lineage>
        <taxon>Bacteria</taxon>
        <taxon>Bacillati</taxon>
        <taxon>Actinomycetota</taxon>
        <taxon>Actinomycetes</taxon>
        <taxon>Kitasatosporales</taxon>
        <taxon>Streptomycetaceae</taxon>
        <taxon>Streptomyces</taxon>
    </lineage>
</organism>
<feature type="transmembrane region" description="Helical" evidence="1">
    <location>
        <begin position="72"/>
        <end position="92"/>
    </location>
</feature>
<feature type="transmembrane region" description="Helical" evidence="1">
    <location>
        <begin position="218"/>
        <end position="238"/>
    </location>
</feature>
<evidence type="ECO:0000313" key="2">
    <source>
        <dbReference type="EMBL" id="MBQ0827384.1"/>
    </source>
</evidence>
<accession>A0A940XMP5</accession>
<feature type="transmembrane region" description="Helical" evidence="1">
    <location>
        <begin position="104"/>
        <end position="126"/>
    </location>
</feature>
<evidence type="ECO:0000313" key="3">
    <source>
        <dbReference type="Proteomes" id="UP000677875"/>
    </source>
</evidence>
<feature type="transmembrane region" description="Helical" evidence="1">
    <location>
        <begin position="146"/>
        <end position="165"/>
    </location>
</feature>
<proteinExistence type="predicted"/>
<keyword evidence="1" id="KW-0472">Membrane</keyword>
<dbReference type="Proteomes" id="UP000677875">
    <property type="component" value="Unassembled WGS sequence"/>
</dbReference>
<dbReference type="EMBL" id="JAGPNL010000003">
    <property type="protein sequence ID" value="MBQ0827384.1"/>
    <property type="molecule type" value="Genomic_DNA"/>
</dbReference>
<dbReference type="RefSeq" id="WP_210871721.1">
    <property type="nucleotide sequence ID" value="NZ_JAGPNL010000003.1"/>
</dbReference>
<dbReference type="AlphaFoldDB" id="A0A940XMP5"/>